<dbReference type="AlphaFoldDB" id="A0A0G1XEB5"/>
<dbReference type="PANTHER" id="PTHR32432:SF3">
    <property type="entry name" value="ETHANOLAMINE UTILIZATION PROTEIN EUTJ"/>
    <property type="match status" value="1"/>
</dbReference>
<protein>
    <submittedName>
        <fullName evidence="3">Type IV pilus assembly protein PilM</fullName>
    </submittedName>
</protein>
<dbReference type="PANTHER" id="PTHR32432">
    <property type="entry name" value="CELL DIVISION PROTEIN FTSA-RELATED"/>
    <property type="match status" value="1"/>
</dbReference>
<dbReference type="InterPro" id="IPR050696">
    <property type="entry name" value="FtsA/MreB"/>
</dbReference>
<dbReference type="InterPro" id="IPR003494">
    <property type="entry name" value="SHS2_FtsA"/>
</dbReference>
<dbReference type="Gene3D" id="3.30.1490.300">
    <property type="match status" value="1"/>
</dbReference>
<evidence type="ECO:0000256" key="1">
    <source>
        <dbReference type="SAM" id="MobiDB-lite"/>
    </source>
</evidence>
<dbReference type="CDD" id="cd24049">
    <property type="entry name" value="ASKHA_NBD_PilM"/>
    <property type="match status" value="1"/>
</dbReference>
<name>A0A0G1XEB5_9BACT</name>
<dbReference type="EMBL" id="LCRD01000050">
    <property type="protein sequence ID" value="KKW29296.1"/>
    <property type="molecule type" value="Genomic_DNA"/>
</dbReference>
<proteinExistence type="predicted"/>
<comment type="caution">
    <text evidence="3">The sequence shown here is derived from an EMBL/GenBank/DDBJ whole genome shotgun (WGS) entry which is preliminary data.</text>
</comment>
<dbReference type="SMART" id="SM00842">
    <property type="entry name" value="FtsA"/>
    <property type="match status" value="1"/>
</dbReference>
<evidence type="ECO:0000313" key="4">
    <source>
        <dbReference type="Proteomes" id="UP000034846"/>
    </source>
</evidence>
<accession>A0A0G1XEB5</accession>
<dbReference type="Pfam" id="PF11104">
    <property type="entry name" value="PilM_2"/>
    <property type="match status" value="2"/>
</dbReference>
<feature type="region of interest" description="Disordered" evidence="1">
    <location>
        <begin position="140"/>
        <end position="169"/>
    </location>
</feature>
<reference evidence="3 4" key="1">
    <citation type="journal article" date="2015" name="Nature">
        <title>rRNA introns, odd ribosomes, and small enigmatic genomes across a large radiation of phyla.</title>
        <authorList>
            <person name="Brown C.T."/>
            <person name="Hug L.A."/>
            <person name="Thomas B.C."/>
            <person name="Sharon I."/>
            <person name="Castelle C.J."/>
            <person name="Singh A."/>
            <person name="Wilkins M.J."/>
            <person name="Williams K.H."/>
            <person name="Banfield J.F."/>
        </authorList>
    </citation>
    <scope>NUCLEOTIDE SEQUENCE [LARGE SCALE GENOMIC DNA]</scope>
</reference>
<evidence type="ECO:0000259" key="2">
    <source>
        <dbReference type="SMART" id="SM00842"/>
    </source>
</evidence>
<dbReference type="Gene3D" id="3.30.420.40">
    <property type="match status" value="2"/>
</dbReference>
<dbReference type="GO" id="GO:0051301">
    <property type="term" value="P:cell division"/>
    <property type="evidence" value="ECO:0007669"/>
    <property type="project" value="InterPro"/>
</dbReference>
<dbReference type="InterPro" id="IPR043129">
    <property type="entry name" value="ATPase_NBD"/>
</dbReference>
<evidence type="ECO:0000313" key="3">
    <source>
        <dbReference type="EMBL" id="KKW29296.1"/>
    </source>
</evidence>
<dbReference type="PIRSF" id="PIRSF019169">
    <property type="entry name" value="PilM"/>
    <property type="match status" value="1"/>
</dbReference>
<feature type="domain" description="SHS2" evidence="2">
    <location>
        <begin position="15"/>
        <end position="219"/>
    </location>
</feature>
<dbReference type="SUPFAM" id="SSF53067">
    <property type="entry name" value="Actin-like ATPase domain"/>
    <property type="match status" value="1"/>
</dbReference>
<organism evidence="3 4">
    <name type="scientific">Candidatus Uhrbacteria bacterium GW2011_GWD2_52_7</name>
    <dbReference type="NCBI Taxonomy" id="1618989"/>
    <lineage>
        <taxon>Bacteria</taxon>
        <taxon>Candidatus Uhriibacteriota</taxon>
    </lineage>
</organism>
<sequence length="390" mass="41323">MALFGGKKPEESQGVVGVDIGTSGIKIVELTPEAGRLRLSTYGYCEPTAEQLLKPFAADDVNTVSAVIKQIMVASGMKATKAAAALPGASVFHAIITIPIPKSSKDDIKPIIEAQASKILPLPLADMILDSHILDKDLMPKDDVKPEKGAGTPEGQQPQPPEPQALAAAAAGSSKARHIRVQITGAPKTLVAKYVDIFKAAKLELVSLETEAFALLRALVGKDASRVMIVDIGAERSNVIIAEKGVPFLTRVVKGGGNIVTQALATSMGVGISEAEAMKKDMTFQANGTMSPVVEAAMKPLIHEMRYALQVYAEQDFHENRTVDKVILTGGSAQIPGLTAYVTQALNVNCYLGDPWARIATQPEARPVLDEVGARFAVAAGLAMRVRDEK</sequence>
<gene>
    <name evidence="3" type="ORF">UY72_C0050G0003</name>
</gene>
<dbReference type="InterPro" id="IPR005883">
    <property type="entry name" value="PilM"/>
</dbReference>
<dbReference type="Proteomes" id="UP000034846">
    <property type="component" value="Unassembled WGS sequence"/>
</dbReference>